<evidence type="ECO:0000256" key="2">
    <source>
        <dbReference type="ARBA" id="ARBA00022723"/>
    </source>
</evidence>
<protein>
    <recommendedName>
        <fullName evidence="3">DDE Tnp4 domain-containing protein</fullName>
    </recommendedName>
</protein>
<dbReference type="EMBL" id="JARBHB010000009">
    <property type="protein sequence ID" value="KAJ8875466.1"/>
    <property type="molecule type" value="Genomic_DNA"/>
</dbReference>
<reference evidence="4 5" key="1">
    <citation type="submission" date="2023-02" db="EMBL/GenBank/DDBJ databases">
        <title>LHISI_Scaffold_Assembly.</title>
        <authorList>
            <person name="Stuart O.P."/>
            <person name="Cleave R."/>
            <person name="Magrath M.J.L."/>
            <person name="Mikheyev A.S."/>
        </authorList>
    </citation>
    <scope>NUCLEOTIDE SEQUENCE [LARGE SCALE GENOMIC DNA]</scope>
    <source>
        <strain evidence="4">Daus_M_001</strain>
        <tissue evidence="4">Leg muscle</tissue>
    </source>
</reference>
<evidence type="ECO:0000313" key="5">
    <source>
        <dbReference type="Proteomes" id="UP001159363"/>
    </source>
</evidence>
<dbReference type="InterPro" id="IPR027806">
    <property type="entry name" value="HARBI1_dom"/>
</dbReference>
<sequence length="70" mass="8320">MECASHKPCKIRGWCISKSAFGIKENLMQPYPENHLTKKERIFNYRLSTARKLVESAFGLFMKKWSIFHR</sequence>
<feature type="domain" description="DDE Tnp4" evidence="3">
    <location>
        <begin position="13"/>
        <end position="69"/>
    </location>
</feature>
<proteinExistence type="predicted"/>
<dbReference type="Proteomes" id="UP001159363">
    <property type="component" value="Chromosome 8"/>
</dbReference>
<organism evidence="4 5">
    <name type="scientific">Dryococelus australis</name>
    <dbReference type="NCBI Taxonomy" id="614101"/>
    <lineage>
        <taxon>Eukaryota</taxon>
        <taxon>Metazoa</taxon>
        <taxon>Ecdysozoa</taxon>
        <taxon>Arthropoda</taxon>
        <taxon>Hexapoda</taxon>
        <taxon>Insecta</taxon>
        <taxon>Pterygota</taxon>
        <taxon>Neoptera</taxon>
        <taxon>Polyneoptera</taxon>
        <taxon>Phasmatodea</taxon>
        <taxon>Verophasmatodea</taxon>
        <taxon>Anareolatae</taxon>
        <taxon>Phasmatidae</taxon>
        <taxon>Eurycanthinae</taxon>
        <taxon>Dryococelus</taxon>
    </lineage>
</organism>
<evidence type="ECO:0000256" key="1">
    <source>
        <dbReference type="ARBA" id="ARBA00001968"/>
    </source>
</evidence>
<keyword evidence="2" id="KW-0479">Metal-binding</keyword>
<evidence type="ECO:0000259" key="3">
    <source>
        <dbReference type="Pfam" id="PF13359"/>
    </source>
</evidence>
<accession>A0ABQ9GTY9</accession>
<comment type="caution">
    <text evidence="4">The sequence shown here is derived from an EMBL/GenBank/DDBJ whole genome shotgun (WGS) entry which is preliminary data.</text>
</comment>
<keyword evidence="5" id="KW-1185">Reference proteome</keyword>
<dbReference type="Pfam" id="PF13359">
    <property type="entry name" value="DDE_Tnp_4"/>
    <property type="match status" value="1"/>
</dbReference>
<name>A0ABQ9GTY9_9NEOP</name>
<comment type="cofactor">
    <cofactor evidence="1">
        <name>a divalent metal cation</name>
        <dbReference type="ChEBI" id="CHEBI:60240"/>
    </cofactor>
</comment>
<gene>
    <name evidence="4" type="ORF">PR048_023361</name>
</gene>
<evidence type="ECO:0000313" key="4">
    <source>
        <dbReference type="EMBL" id="KAJ8875466.1"/>
    </source>
</evidence>